<evidence type="ECO:0000313" key="1">
    <source>
        <dbReference type="EMBL" id="GAA3744596.1"/>
    </source>
</evidence>
<dbReference type="PANTHER" id="PTHR30528:SF0">
    <property type="entry name" value="CYTOPLASMIC PROTEIN"/>
    <property type="match status" value="1"/>
</dbReference>
<comment type="caution">
    <text evidence="1">The sequence shown here is derived from an EMBL/GenBank/DDBJ whole genome shotgun (WGS) entry which is preliminary data.</text>
</comment>
<dbReference type="InterPro" id="IPR009351">
    <property type="entry name" value="AlkZ-like"/>
</dbReference>
<dbReference type="PANTHER" id="PTHR30528">
    <property type="entry name" value="CYTOPLASMIC PROTEIN"/>
    <property type="match status" value="1"/>
</dbReference>
<name>A0ABP7FNU3_9MICO</name>
<evidence type="ECO:0000313" key="2">
    <source>
        <dbReference type="Proteomes" id="UP001501004"/>
    </source>
</evidence>
<organism evidence="1 2">
    <name type="scientific">Leifsonella bigeumensis</name>
    <dbReference type="NCBI Taxonomy" id="433643"/>
    <lineage>
        <taxon>Bacteria</taxon>
        <taxon>Bacillati</taxon>
        <taxon>Actinomycetota</taxon>
        <taxon>Actinomycetes</taxon>
        <taxon>Micrococcales</taxon>
        <taxon>Microbacteriaceae</taxon>
        <taxon>Leifsonella</taxon>
    </lineage>
</organism>
<dbReference type="EMBL" id="BAABAE010000003">
    <property type="protein sequence ID" value="GAA3744596.1"/>
    <property type="molecule type" value="Genomic_DNA"/>
</dbReference>
<dbReference type="Proteomes" id="UP001501004">
    <property type="component" value="Unassembled WGS sequence"/>
</dbReference>
<keyword evidence="2" id="KW-1185">Reference proteome</keyword>
<proteinExistence type="predicted"/>
<protein>
    <submittedName>
        <fullName evidence="1">Winged helix-turn-helix domain-containing protein</fullName>
    </submittedName>
</protein>
<gene>
    <name evidence="1" type="ORF">GCM10022239_20090</name>
</gene>
<sequence>MKQLTLLQVDPTAAIAPNADLVAWSRLGAVYRPEDLTRALEVDRTLFEFDALIRPMEDLPLFLAGMQGAPHRERTREWLTANRSFHRDVLARLRDAGPLASRDLPDTAAVPWASSGWTNNRNTTQLLEILAMRGEIAISHRKGRERFWDLAERVYPADAVAIPFADAVRIRDERRLAALGIARAKAPEQPIEPVHVGEAGEEATVEGVPGTWRVDPAALEAAGSERFEGRTALLSPFDRLGYDRVRARQLFGFEYTLEMYKPEAKRQWGYFALPVLHDDELVGKVDAKADRKAGILTVHAIHEDAPFDADTKDAVHGELDGLAEWLGLERVGP</sequence>
<reference evidence="2" key="1">
    <citation type="journal article" date="2019" name="Int. J. Syst. Evol. Microbiol.">
        <title>The Global Catalogue of Microorganisms (GCM) 10K type strain sequencing project: providing services to taxonomists for standard genome sequencing and annotation.</title>
        <authorList>
            <consortium name="The Broad Institute Genomics Platform"/>
            <consortium name="The Broad Institute Genome Sequencing Center for Infectious Disease"/>
            <person name="Wu L."/>
            <person name="Ma J."/>
        </authorList>
    </citation>
    <scope>NUCLEOTIDE SEQUENCE [LARGE SCALE GENOMIC DNA]</scope>
    <source>
        <strain evidence="2">JCM 16949</strain>
    </source>
</reference>
<accession>A0ABP7FNU3</accession>
<dbReference type="Pfam" id="PF06224">
    <property type="entry name" value="AlkZ-like"/>
    <property type="match status" value="1"/>
</dbReference>